<dbReference type="InterPro" id="IPR018712">
    <property type="entry name" value="Tle1-like_cat"/>
</dbReference>
<comment type="caution">
    <text evidence="3">The sequence shown here is derived from an EMBL/GenBank/DDBJ whole genome shotgun (WGS) entry which is preliminary data.</text>
</comment>
<name>A0ABR1WUJ6_9PEZI</name>
<dbReference type="EMBL" id="JAQQWL010000002">
    <property type="protein sequence ID" value="KAK8086860.1"/>
    <property type="molecule type" value="Genomic_DNA"/>
</dbReference>
<accession>A0ABR1WUJ6</accession>
<dbReference type="Pfam" id="PF09994">
    <property type="entry name" value="T6SS_Tle1-like_cat"/>
    <property type="match status" value="1"/>
</dbReference>
<reference evidence="3 4" key="1">
    <citation type="submission" date="2023-01" db="EMBL/GenBank/DDBJ databases">
        <title>Analysis of 21 Apiospora genomes using comparative genomics revels a genus with tremendous synthesis potential of carbohydrate active enzymes and secondary metabolites.</title>
        <authorList>
            <person name="Sorensen T."/>
        </authorList>
    </citation>
    <scope>NUCLEOTIDE SEQUENCE [LARGE SCALE GENOMIC DNA]</scope>
    <source>
        <strain evidence="3 4">CBS 135458</strain>
    </source>
</reference>
<proteinExistence type="predicted"/>
<sequence length="339" mass="38442">MQDFPDLRAFHALALDERRGPFSPTLWHFPAEDGLAASQPDPNRTHEEIAQAWDDVQAAKDPTPGQVTQAWSDLVDCEMYDQLKKTKSELLQVWFPGVHINLDDIDADFGNLARATVEDRFNLVKPVLNRITHGEKDLGTNWLTRKAWEALDWSGLKKVQLKHVANDVVNGWATGPIVDSYCDTMMLAGPKPRRARRDPRDDPSLRRVPHEEEEDRHSSVQAGRLKGFHRDVRQATDEKKYEWTSSGKKGSEWTWTSDSKEGGDVVEVLIPEYLIKPEHVFTRHLAMQDSLEAEGTASDFIGEIDREVGAKTQEADILNTREARKKARLETGTTTSFSF</sequence>
<feature type="region of interest" description="Disordered" evidence="1">
    <location>
        <begin position="189"/>
        <end position="220"/>
    </location>
</feature>
<dbReference type="RefSeq" id="XP_066721384.1">
    <property type="nucleotide sequence ID" value="XM_066853243.1"/>
</dbReference>
<organism evidence="3 4">
    <name type="scientific">Apiospora phragmitis</name>
    <dbReference type="NCBI Taxonomy" id="2905665"/>
    <lineage>
        <taxon>Eukaryota</taxon>
        <taxon>Fungi</taxon>
        <taxon>Dikarya</taxon>
        <taxon>Ascomycota</taxon>
        <taxon>Pezizomycotina</taxon>
        <taxon>Sordariomycetes</taxon>
        <taxon>Xylariomycetidae</taxon>
        <taxon>Amphisphaeriales</taxon>
        <taxon>Apiosporaceae</taxon>
        <taxon>Apiospora</taxon>
    </lineage>
</organism>
<feature type="domain" description="T6SS Phospholipase effector Tle1-like catalytic" evidence="2">
    <location>
        <begin position="9"/>
        <end position="102"/>
    </location>
</feature>
<keyword evidence="4" id="KW-1185">Reference proteome</keyword>
<dbReference type="GeneID" id="92086306"/>
<evidence type="ECO:0000313" key="3">
    <source>
        <dbReference type="EMBL" id="KAK8086860.1"/>
    </source>
</evidence>
<evidence type="ECO:0000313" key="4">
    <source>
        <dbReference type="Proteomes" id="UP001480595"/>
    </source>
</evidence>
<evidence type="ECO:0000259" key="2">
    <source>
        <dbReference type="Pfam" id="PF09994"/>
    </source>
</evidence>
<feature type="compositionally biased region" description="Basic and acidic residues" evidence="1">
    <location>
        <begin position="198"/>
        <end position="218"/>
    </location>
</feature>
<evidence type="ECO:0000256" key="1">
    <source>
        <dbReference type="SAM" id="MobiDB-lite"/>
    </source>
</evidence>
<gene>
    <name evidence="3" type="ORF">PG994_001834</name>
</gene>
<protein>
    <recommendedName>
        <fullName evidence="2">T6SS Phospholipase effector Tle1-like catalytic domain-containing protein</fullName>
    </recommendedName>
</protein>
<dbReference type="Proteomes" id="UP001480595">
    <property type="component" value="Unassembled WGS sequence"/>
</dbReference>